<dbReference type="InterPro" id="IPR049172">
    <property type="entry name" value="DUF6857_pln"/>
</dbReference>
<dbReference type="PANTHER" id="PTHR31928">
    <property type="entry name" value="EXPRESSED PROTEIN"/>
    <property type="match status" value="1"/>
</dbReference>
<proteinExistence type="predicted"/>
<evidence type="ECO:0000259" key="2">
    <source>
        <dbReference type="Pfam" id="PF06075"/>
    </source>
</evidence>
<reference evidence="4 5" key="1">
    <citation type="journal article" date="2015" name="Proc. Natl. Acad. Sci. U.S.A.">
        <title>The resurrection genome of Boea hygrometrica: A blueprint for survival of dehydration.</title>
        <authorList>
            <person name="Xiao L."/>
            <person name="Yang G."/>
            <person name="Zhang L."/>
            <person name="Yang X."/>
            <person name="Zhao S."/>
            <person name="Ji Z."/>
            <person name="Zhou Q."/>
            <person name="Hu M."/>
            <person name="Wang Y."/>
            <person name="Chen M."/>
            <person name="Xu Y."/>
            <person name="Jin H."/>
            <person name="Xiao X."/>
            <person name="Hu G."/>
            <person name="Bao F."/>
            <person name="Hu Y."/>
            <person name="Wan P."/>
            <person name="Li L."/>
            <person name="Deng X."/>
            <person name="Kuang T."/>
            <person name="Xiang C."/>
            <person name="Zhu J.K."/>
            <person name="Oliver M.J."/>
            <person name="He Y."/>
        </authorList>
    </citation>
    <scope>NUCLEOTIDE SEQUENCE [LARGE SCALE GENOMIC DNA]</scope>
    <source>
        <strain evidence="5">cv. XS01</strain>
    </source>
</reference>
<evidence type="ECO:0000256" key="1">
    <source>
        <dbReference type="SAM" id="MobiDB-lite"/>
    </source>
</evidence>
<dbReference type="Proteomes" id="UP000250235">
    <property type="component" value="Unassembled WGS sequence"/>
</dbReference>
<dbReference type="Pfam" id="PF06075">
    <property type="entry name" value="DUF936"/>
    <property type="match status" value="1"/>
</dbReference>
<dbReference type="PANTHER" id="PTHR31928:SF7">
    <property type="entry name" value="FACTOR 1-DELTA, PUTATIVE (DUF936)-RELATED"/>
    <property type="match status" value="1"/>
</dbReference>
<evidence type="ECO:0000313" key="4">
    <source>
        <dbReference type="EMBL" id="KZV31603.1"/>
    </source>
</evidence>
<dbReference type="AlphaFoldDB" id="A0A2Z7BAR3"/>
<feature type="compositionally biased region" description="Polar residues" evidence="1">
    <location>
        <begin position="201"/>
        <end position="211"/>
    </location>
</feature>
<gene>
    <name evidence="4" type="ORF">F511_13543</name>
</gene>
<dbReference type="OrthoDB" id="1888344at2759"/>
<organism evidence="4 5">
    <name type="scientific">Dorcoceras hygrometricum</name>
    <dbReference type="NCBI Taxonomy" id="472368"/>
    <lineage>
        <taxon>Eukaryota</taxon>
        <taxon>Viridiplantae</taxon>
        <taxon>Streptophyta</taxon>
        <taxon>Embryophyta</taxon>
        <taxon>Tracheophyta</taxon>
        <taxon>Spermatophyta</taxon>
        <taxon>Magnoliopsida</taxon>
        <taxon>eudicotyledons</taxon>
        <taxon>Gunneridae</taxon>
        <taxon>Pentapetalae</taxon>
        <taxon>asterids</taxon>
        <taxon>lamiids</taxon>
        <taxon>Lamiales</taxon>
        <taxon>Gesneriaceae</taxon>
        <taxon>Didymocarpoideae</taxon>
        <taxon>Trichosporeae</taxon>
        <taxon>Loxocarpinae</taxon>
        <taxon>Dorcoceras</taxon>
    </lineage>
</organism>
<feature type="compositionally biased region" description="Polar residues" evidence="1">
    <location>
        <begin position="450"/>
        <end position="460"/>
    </location>
</feature>
<evidence type="ECO:0008006" key="6">
    <source>
        <dbReference type="Google" id="ProtNLM"/>
    </source>
</evidence>
<dbReference type="InterPro" id="IPR010341">
    <property type="entry name" value="DUF936_pln"/>
</dbReference>
<feature type="domain" description="DUF6857" evidence="3">
    <location>
        <begin position="269"/>
        <end position="563"/>
    </location>
</feature>
<dbReference type="Pfam" id="PF21647">
    <property type="entry name" value="DUF6857"/>
    <property type="match status" value="1"/>
</dbReference>
<feature type="region of interest" description="Disordered" evidence="1">
    <location>
        <begin position="445"/>
        <end position="468"/>
    </location>
</feature>
<evidence type="ECO:0000313" key="5">
    <source>
        <dbReference type="Proteomes" id="UP000250235"/>
    </source>
</evidence>
<keyword evidence="5" id="KW-1185">Reference proteome</keyword>
<protein>
    <recommendedName>
        <fullName evidence="6">DUF936 family protein</fullName>
    </recommendedName>
</protein>
<dbReference type="EMBL" id="KV007463">
    <property type="protein sequence ID" value="KZV31603.1"/>
    <property type="molecule type" value="Genomic_DNA"/>
</dbReference>
<feature type="region of interest" description="Disordered" evidence="1">
    <location>
        <begin position="198"/>
        <end position="259"/>
    </location>
</feature>
<accession>A0A2Z7BAR3</accession>
<name>A0A2Z7BAR3_9LAMI</name>
<feature type="compositionally biased region" description="Low complexity" evidence="1">
    <location>
        <begin position="218"/>
        <end position="227"/>
    </location>
</feature>
<evidence type="ECO:0000259" key="3">
    <source>
        <dbReference type="Pfam" id="PF21647"/>
    </source>
</evidence>
<feature type="compositionally biased region" description="Basic and acidic residues" evidence="1">
    <location>
        <begin position="247"/>
        <end position="256"/>
    </location>
</feature>
<dbReference type="InterPro" id="IPR048297">
    <property type="entry name" value="DUF936_dom_pln"/>
</dbReference>
<feature type="domain" description="DUF936" evidence="2">
    <location>
        <begin position="4"/>
        <end position="119"/>
    </location>
</feature>
<sequence>MSSLTPGILQKLLQNVGNKDFKVAGEHRSALLQVISIVPSLEEDPWKTKGYYLRVSDSLHSAYVSVSNEDMELILGDKIQLGQFIYITRIDPSSPVPVLCGVKPIPKRRPCVGDPKDLISSDFLNAKKVERKVKSHRNVKKVVGNEDGIVRRLSLGHGKCDNMESRRLSLDTARKGWERSPSGIGASNVKQKVHLVRSDSKVSGISPQQTKKVIRSPNLLNKNTNKLSLEDSQKGSRISPKLLTTRDNTKRVKSSDSDSCPSPLNKVVLSNNKWSDSRICWDLLPSSIRVLGKEIRSHRNTAFVSAVRSLEEASAFENVIQCISMFAELCGLSQRDSCEPLVEKFLDLHQHITKADSVIRTRMNTRTSDRLIPGNESASSLWVQAAVETGLPKFSLFTKRDEKDITNGEKHHCVVLEKPNTENHSPRDKQTYCINNLSSKTELRGKESSISKNRLSTTKRTNAEPEPYFPGAGLKPASVLAESLLSSSRMWFFDYLEVSLKNGFGLQSGEDRYQIIGLLGHLKRVDEWLDDAFQDDGRTNEKVESLRKKIYEFLLRHVDFAVSHIRS</sequence>